<protein>
    <submittedName>
        <fullName evidence="2">Uncharacterized protein</fullName>
    </submittedName>
</protein>
<feature type="region of interest" description="Disordered" evidence="1">
    <location>
        <begin position="26"/>
        <end position="74"/>
    </location>
</feature>
<dbReference type="EMBL" id="BGZK01000132">
    <property type="protein sequence ID" value="GBP21730.1"/>
    <property type="molecule type" value="Genomic_DNA"/>
</dbReference>
<accession>A0A4C1U633</accession>
<dbReference type="Proteomes" id="UP000299102">
    <property type="component" value="Unassembled WGS sequence"/>
</dbReference>
<name>A0A4C1U633_EUMVA</name>
<feature type="compositionally biased region" description="Pro residues" evidence="1">
    <location>
        <begin position="29"/>
        <end position="38"/>
    </location>
</feature>
<keyword evidence="3" id="KW-1185">Reference proteome</keyword>
<evidence type="ECO:0000313" key="2">
    <source>
        <dbReference type="EMBL" id="GBP21730.1"/>
    </source>
</evidence>
<reference evidence="2 3" key="1">
    <citation type="journal article" date="2019" name="Commun. Biol.">
        <title>The bagworm genome reveals a unique fibroin gene that provides high tensile strength.</title>
        <authorList>
            <person name="Kono N."/>
            <person name="Nakamura H."/>
            <person name="Ohtoshi R."/>
            <person name="Tomita M."/>
            <person name="Numata K."/>
            <person name="Arakawa K."/>
        </authorList>
    </citation>
    <scope>NUCLEOTIDE SEQUENCE [LARGE SCALE GENOMIC DNA]</scope>
</reference>
<organism evidence="2 3">
    <name type="scientific">Eumeta variegata</name>
    <name type="common">Bagworm moth</name>
    <name type="synonym">Eumeta japonica</name>
    <dbReference type="NCBI Taxonomy" id="151549"/>
    <lineage>
        <taxon>Eukaryota</taxon>
        <taxon>Metazoa</taxon>
        <taxon>Ecdysozoa</taxon>
        <taxon>Arthropoda</taxon>
        <taxon>Hexapoda</taxon>
        <taxon>Insecta</taxon>
        <taxon>Pterygota</taxon>
        <taxon>Neoptera</taxon>
        <taxon>Endopterygota</taxon>
        <taxon>Lepidoptera</taxon>
        <taxon>Glossata</taxon>
        <taxon>Ditrysia</taxon>
        <taxon>Tineoidea</taxon>
        <taxon>Psychidae</taxon>
        <taxon>Oiketicinae</taxon>
        <taxon>Eumeta</taxon>
    </lineage>
</organism>
<comment type="caution">
    <text evidence="2">The sequence shown here is derived from an EMBL/GenBank/DDBJ whole genome shotgun (WGS) entry which is preliminary data.</text>
</comment>
<sequence>MENGPLNLDFLKRLTNFFWFRWKLRDSQSPPPLTPTPNPHSTQRKKVEKDGKREPPTICDKARGMEDEDAAGGMEKRRNLQVFYNSEPLPQRQRFKDPLKPCSCPHLKI</sequence>
<evidence type="ECO:0000256" key="1">
    <source>
        <dbReference type="SAM" id="MobiDB-lite"/>
    </source>
</evidence>
<feature type="compositionally biased region" description="Basic and acidic residues" evidence="1">
    <location>
        <begin position="45"/>
        <end position="65"/>
    </location>
</feature>
<gene>
    <name evidence="2" type="ORF">EVAR_10907_1</name>
</gene>
<proteinExistence type="predicted"/>
<evidence type="ECO:0000313" key="3">
    <source>
        <dbReference type="Proteomes" id="UP000299102"/>
    </source>
</evidence>
<dbReference type="AlphaFoldDB" id="A0A4C1U633"/>